<comment type="function">
    <text evidence="9">Part of the tripartite ATP-independent periplasmic (TRAP) transport system.</text>
</comment>
<sequence length="193" mass="20964">MSRDRQTAPGQDPGAAPGARRLVLGAATFIRWWALGGGLVVCGLAVMTAYSASSQVLFNAPFAADYELSKHLMAIAIFMFLPYCQLTGANVTVDIFTERLSEARKALMSVLSALLALGFALLLLRQMSYGFVSYMQYPEVTPVLQLPLWTAFPPILLSLALLIVASLITLNDCIRVARHKRPIFEAGGLQVSE</sequence>
<feature type="domain" description="Tripartite ATP-independent periplasmic transporters DctQ component" evidence="10">
    <location>
        <begin position="45"/>
        <end position="170"/>
    </location>
</feature>
<evidence type="ECO:0000313" key="11">
    <source>
        <dbReference type="EMBL" id="MFC2967104.1"/>
    </source>
</evidence>
<comment type="subcellular location">
    <subcellularLocation>
        <location evidence="1 9">Cell inner membrane</location>
        <topology evidence="1 9">Multi-pass membrane protein</topology>
    </subcellularLocation>
</comment>
<evidence type="ECO:0000256" key="4">
    <source>
        <dbReference type="ARBA" id="ARBA00022519"/>
    </source>
</evidence>
<comment type="caution">
    <text evidence="11">The sequence shown here is derived from an EMBL/GenBank/DDBJ whole genome shotgun (WGS) entry which is preliminary data.</text>
</comment>
<dbReference type="InterPro" id="IPR007387">
    <property type="entry name" value="TRAP_DctQ"/>
</dbReference>
<keyword evidence="4 9" id="KW-0997">Cell inner membrane</keyword>
<feature type="transmembrane region" description="Helical" evidence="9">
    <location>
        <begin position="72"/>
        <end position="96"/>
    </location>
</feature>
<keyword evidence="6 9" id="KW-1133">Transmembrane helix</keyword>
<dbReference type="PANTHER" id="PTHR35011:SF2">
    <property type="entry name" value="2,3-DIKETO-L-GULONATE TRAP TRANSPORTER SMALL PERMEASE PROTEIN YIAM"/>
    <property type="match status" value="1"/>
</dbReference>
<feature type="transmembrane region" description="Helical" evidence="9">
    <location>
        <begin position="108"/>
        <end position="128"/>
    </location>
</feature>
<evidence type="ECO:0000256" key="3">
    <source>
        <dbReference type="ARBA" id="ARBA00022475"/>
    </source>
</evidence>
<comment type="similarity">
    <text evidence="8 9">Belongs to the TRAP transporter small permease family.</text>
</comment>
<evidence type="ECO:0000256" key="6">
    <source>
        <dbReference type="ARBA" id="ARBA00022989"/>
    </source>
</evidence>
<evidence type="ECO:0000256" key="2">
    <source>
        <dbReference type="ARBA" id="ARBA00022448"/>
    </source>
</evidence>
<reference evidence="12" key="1">
    <citation type="journal article" date="2019" name="Int. J. Syst. Evol. Microbiol.">
        <title>The Global Catalogue of Microorganisms (GCM) 10K type strain sequencing project: providing services to taxonomists for standard genome sequencing and annotation.</title>
        <authorList>
            <consortium name="The Broad Institute Genomics Platform"/>
            <consortium name="The Broad Institute Genome Sequencing Center for Infectious Disease"/>
            <person name="Wu L."/>
            <person name="Ma J."/>
        </authorList>
    </citation>
    <scope>NUCLEOTIDE SEQUENCE [LARGE SCALE GENOMIC DNA]</scope>
    <source>
        <strain evidence="12">KCTC 62192</strain>
    </source>
</reference>
<keyword evidence="12" id="KW-1185">Reference proteome</keyword>
<evidence type="ECO:0000313" key="12">
    <source>
        <dbReference type="Proteomes" id="UP001595443"/>
    </source>
</evidence>
<comment type="subunit">
    <text evidence="9">The complex comprises the extracytoplasmic solute receptor protein and the two transmembrane proteins.</text>
</comment>
<evidence type="ECO:0000256" key="8">
    <source>
        <dbReference type="ARBA" id="ARBA00038436"/>
    </source>
</evidence>
<evidence type="ECO:0000256" key="5">
    <source>
        <dbReference type="ARBA" id="ARBA00022692"/>
    </source>
</evidence>
<evidence type="ECO:0000256" key="9">
    <source>
        <dbReference type="RuleBase" id="RU369079"/>
    </source>
</evidence>
<keyword evidence="2 9" id="KW-0813">Transport</keyword>
<keyword evidence="7 9" id="KW-0472">Membrane</keyword>
<name>A0ABV7ACQ3_9RHOB</name>
<organism evidence="11 12">
    <name type="scientific">Acidimangrovimonas pyrenivorans</name>
    <dbReference type="NCBI Taxonomy" id="2030798"/>
    <lineage>
        <taxon>Bacteria</taxon>
        <taxon>Pseudomonadati</taxon>
        <taxon>Pseudomonadota</taxon>
        <taxon>Alphaproteobacteria</taxon>
        <taxon>Rhodobacterales</taxon>
        <taxon>Paracoccaceae</taxon>
        <taxon>Acidimangrovimonas</taxon>
    </lineage>
</organism>
<dbReference type="Pfam" id="PF04290">
    <property type="entry name" value="DctQ"/>
    <property type="match status" value="1"/>
</dbReference>
<keyword evidence="3" id="KW-1003">Cell membrane</keyword>
<gene>
    <name evidence="11" type="ORF">ACFOES_03285</name>
</gene>
<feature type="transmembrane region" description="Helical" evidence="9">
    <location>
        <begin position="148"/>
        <end position="170"/>
    </location>
</feature>
<accession>A0ABV7ACQ3</accession>
<protein>
    <recommendedName>
        <fullName evidence="9">TRAP transporter small permease protein</fullName>
    </recommendedName>
</protein>
<feature type="transmembrane region" description="Helical" evidence="9">
    <location>
        <begin position="30"/>
        <end position="52"/>
    </location>
</feature>
<evidence type="ECO:0000256" key="7">
    <source>
        <dbReference type="ARBA" id="ARBA00023136"/>
    </source>
</evidence>
<dbReference type="Proteomes" id="UP001595443">
    <property type="component" value="Unassembled WGS sequence"/>
</dbReference>
<dbReference type="InterPro" id="IPR055348">
    <property type="entry name" value="DctQ"/>
</dbReference>
<dbReference type="RefSeq" id="WP_377831745.1">
    <property type="nucleotide sequence ID" value="NZ_JBHRSK010000004.1"/>
</dbReference>
<dbReference type="EMBL" id="JBHRSK010000004">
    <property type="protein sequence ID" value="MFC2967104.1"/>
    <property type="molecule type" value="Genomic_DNA"/>
</dbReference>
<evidence type="ECO:0000259" key="10">
    <source>
        <dbReference type="Pfam" id="PF04290"/>
    </source>
</evidence>
<proteinExistence type="inferred from homology"/>
<evidence type="ECO:0000256" key="1">
    <source>
        <dbReference type="ARBA" id="ARBA00004429"/>
    </source>
</evidence>
<keyword evidence="5 9" id="KW-0812">Transmembrane</keyword>
<dbReference type="PANTHER" id="PTHR35011">
    <property type="entry name" value="2,3-DIKETO-L-GULONATE TRAP TRANSPORTER SMALL PERMEASE PROTEIN YIAM"/>
    <property type="match status" value="1"/>
</dbReference>